<evidence type="ECO:0000256" key="1">
    <source>
        <dbReference type="SAM" id="MobiDB-lite"/>
    </source>
</evidence>
<feature type="compositionally biased region" description="Low complexity" evidence="1">
    <location>
        <begin position="167"/>
        <end position="186"/>
    </location>
</feature>
<feature type="compositionally biased region" description="Basic and acidic residues" evidence="1">
    <location>
        <begin position="1"/>
        <end position="13"/>
    </location>
</feature>
<accession>A0A384JM21</accession>
<protein>
    <submittedName>
        <fullName evidence="2">Uncharacterized protein</fullName>
    </submittedName>
</protein>
<reference evidence="2 3" key="1">
    <citation type="journal article" date="2011" name="PLoS Genet.">
        <title>Genomic analysis of the necrotrophic fungal pathogens Sclerotinia sclerotiorum and Botrytis cinerea.</title>
        <authorList>
            <person name="Amselem J."/>
            <person name="Cuomo C.A."/>
            <person name="van Kan J.A."/>
            <person name="Viaud M."/>
            <person name="Benito E.P."/>
            <person name="Couloux A."/>
            <person name="Coutinho P.M."/>
            <person name="de Vries R.P."/>
            <person name="Dyer P.S."/>
            <person name="Fillinger S."/>
            <person name="Fournier E."/>
            <person name="Gout L."/>
            <person name="Hahn M."/>
            <person name="Kohn L."/>
            <person name="Lapalu N."/>
            <person name="Plummer K.M."/>
            <person name="Pradier J.M."/>
            <person name="Quevillon E."/>
            <person name="Sharon A."/>
            <person name="Simon A."/>
            <person name="ten Have A."/>
            <person name="Tudzynski B."/>
            <person name="Tudzynski P."/>
            <person name="Wincker P."/>
            <person name="Andrew M."/>
            <person name="Anthouard V."/>
            <person name="Beever R.E."/>
            <person name="Beffa R."/>
            <person name="Benoit I."/>
            <person name="Bouzid O."/>
            <person name="Brault B."/>
            <person name="Chen Z."/>
            <person name="Choquer M."/>
            <person name="Collemare J."/>
            <person name="Cotton P."/>
            <person name="Danchin E.G."/>
            <person name="Da Silva C."/>
            <person name="Gautier A."/>
            <person name="Giraud C."/>
            <person name="Giraud T."/>
            <person name="Gonzalez C."/>
            <person name="Grossetete S."/>
            <person name="Guldener U."/>
            <person name="Henrissat B."/>
            <person name="Howlett B.J."/>
            <person name="Kodira C."/>
            <person name="Kretschmer M."/>
            <person name="Lappartient A."/>
            <person name="Leroch M."/>
            <person name="Levis C."/>
            <person name="Mauceli E."/>
            <person name="Neuveglise C."/>
            <person name="Oeser B."/>
            <person name="Pearson M."/>
            <person name="Poulain J."/>
            <person name="Poussereau N."/>
            <person name="Quesneville H."/>
            <person name="Rascle C."/>
            <person name="Schumacher J."/>
            <person name="Segurens B."/>
            <person name="Sexton A."/>
            <person name="Silva E."/>
            <person name="Sirven C."/>
            <person name="Soanes D.M."/>
            <person name="Talbot N.J."/>
            <person name="Templeton M."/>
            <person name="Yandava C."/>
            <person name="Yarden O."/>
            <person name="Zeng Q."/>
            <person name="Rollins J.A."/>
            <person name="Lebrun M.H."/>
            <person name="Dickman M."/>
        </authorList>
    </citation>
    <scope>NUCLEOTIDE SEQUENCE [LARGE SCALE GENOMIC DNA]</scope>
    <source>
        <strain evidence="2 3">B05.10</strain>
    </source>
</reference>
<dbReference type="Proteomes" id="UP000001798">
    <property type="component" value="Chromosome 7"/>
</dbReference>
<organism evidence="2 3">
    <name type="scientific">Botryotinia fuckeliana (strain B05.10)</name>
    <name type="common">Noble rot fungus</name>
    <name type="synonym">Botrytis cinerea</name>
    <dbReference type="NCBI Taxonomy" id="332648"/>
    <lineage>
        <taxon>Eukaryota</taxon>
        <taxon>Fungi</taxon>
        <taxon>Dikarya</taxon>
        <taxon>Ascomycota</taxon>
        <taxon>Pezizomycotina</taxon>
        <taxon>Leotiomycetes</taxon>
        <taxon>Helotiales</taxon>
        <taxon>Sclerotiniaceae</taxon>
        <taxon>Botrytis</taxon>
    </lineage>
</organism>
<reference evidence="2 3" key="2">
    <citation type="journal article" date="2012" name="Eukaryot. Cell">
        <title>Genome update of Botrytis cinerea strains B05.10 and T4.</title>
        <authorList>
            <person name="Staats M."/>
            <person name="van Kan J.A."/>
        </authorList>
    </citation>
    <scope>NUCLEOTIDE SEQUENCE [LARGE SCALE GENOMIC DNA]</scope>
    <source>
        <strain evidence="2 3">B05.10</strain>
    </source>
</reference>
<dbReference type="VEuPathDB" id="FungiDB:Bcin07g02400"/>
<feature type="compositionally biased region" description="Low complexity" evidence="1">
    <location>
        <begin position="137"/>
        <end position="158"/>
    </location>
</feature>
<feature type="region of interest" description="Disordered" evidence="1">
    <location>
        <begin position="1"/>
        <end position="203"/>
    </location>
</feature>
<dbReference type="KEGG" id="bfu:BCIN_07g02400"/>
<dbReference type="RefSeq" id="XP_024549710.1">
    <property type="nucleotide sequence ID" value="XM_024693921.1"/>
</dbReference>
<dbReference type="EMBL" id="CP009811">
    <property type="protein sequence ID" value="ATZ51636.1"/>
    <property type="molecule type" value="Genomic_DNA"/>
</dbReference>
<dbReference type="GeneID" id="36394313"/>
<evidence type="ECO:0000313" key="2">
    <source>
        <dbReference type="EMBL" id="ATZ51636.1"/>
    </source>
</evidence>
<gene>
    <name evidence="2" type="ORF">BCIN_07g02400</name>
</gene>
<keyword evidence="3" id="KW-1185">Reference proteome</keyword>
<feature type="compositionally biased region" description="Low complexity" evidence="1">
    <location>
        <begin position="116"/>
        <end position="126"/>
    </location>
</feature>
<reference evidence="2 3" key="3">
    <citation type="journal article" date="2017" name="Mol. Plant Pathol.">
        <title>A gapless genome sequence of the fungus Botrytis cinerea.</title>
        <authorList>
            <person name="Van Kan J.A."/>
            <person name="Stassen J.H."/>
            <person name="Mosbach A."/>
            <person name="Van Der Lee T.A."/>
            <person name="Faino L."/>
            <person name="Farmer A.D."/>
            <person name="Papasotiriou D.G."/>
            <person name="Zhou S."/>
            <person name="Seidl M.F."/>
            <person name="Cottam E."/>
            <person name="Edel D."/>
            <person name="Hahn M."/>
            <person name="Schwartz D.C."/>
            <person name="Dietrich R.A."/>
            <person name="Widdison S."/>
            <person name="Scalliet G."/>
        </authorList>
    </citation>
    <scope>NUCLEOTIDE SEQUENCE [LARGE SCALE GENOMIC DNA]</scope>
    <source>
        <strain evidence="2 3">B05.10</strain>
    </source>
</reference>
<dbReference type="AlphaFoldDB" id="A0A384JM21"/>
<feature type="compositionally biased region" description="Polar residues" evidence="1">
    <location>
        <begin position="81"/>
        <end position="115"/>
    </location>
</feature>
<evidence type="ECO:0000313" key="3">
    <source>
        <dbReference type="Proteomes" id="UP000001798"/>
    </source>
</evidence>
<sequence length="203" mass="21799">MGIFDKKKGEQKKSHGAAQAVKISRPIKAENSMMFHEESDTSNPTQQHARNPDAPLNDTGYSSTPDHSTGHGHPNRAPQDLSRSVPNNPHQASQASSYPVNHQQPAMNHNPATNNPRPIRSSGRPRGQNHPRPTKRNAGNSSSSRPSSAHSGASSANGPLDDTEVTSQRGSRASSGSRHSSPPSSSDENPFKYDDGRYASVLK</sequence>
<dbReference type="OrthoDB" id="3564146at2759"/>
<proteinExistence type="predicted"/>
<name>A0A384JM21_BOTFB</name>